<gene>
    <name evidence="1" type="ORF">CURHAP_LOCUS50864</name>
    <name evidence="2" type="ORF">ORAREDHAP_LOCUS50133</name>
</gene>
<evidence type="ECO:0000313" key="4">
    <source>
        <dbReference type="Proteomes" id="UP000507245"/>
    </source>
</evidence>
<dbReference type="AlphaFoldDB" id="A0A6J5VR18"/>
<organism evidence="1 3">
    <name type="scientific">Prunus armeniaca</name>
    <name type="common">Apricot</name>
    <name type="synonym">Armeniaca vulgaris</name>
    <dbReference type="NCBI Taxonomy" id="36596"/>
    <lineage>
        <taxon>Eukaryota</taxon>
        <taxon>Viridiplantae</taxon>
        <taxon>Streptophyta</taxon>
        <taxon>Embryophyta</taxon>
        <taxon>Tracheophyta</taxon>
        <taxon>Spermatophyta</taxon>
        <taxon>Magnoliopsida</taxon>
        <taxon>eudicotyledons</taxon>
        <taxon>Gunneridae</taxon>
        <taxon>Pentapetalae</taxon>
        <taxon>rosids</taxon>
        <taxon>fabids</taxon>
        <taxon>Rosales</taxon>
        <taxon>Rosaceae</taxon>
        <taxon>Amygdaloideae</taxon>
        <taxon>Amygdaleae</taxon>
        <taxon>Prunus</taxon>
    </lineage>
</organism>
<evidence type="ECO:0000313" key="1">
    <source>
        <dbReference type="EMBL" id="CAB4290743.1"/>
    </source>
</evidence>
<accession>A0A6J5VR18</accession>
<protein>
    <submittedName>
        <fullName evidence="1">Uncharacterized protein</fullName>
    </submittedName>
</protein>
<evidence type="ECO:0000313" key="2">
    <source>
        <dbReference type="EMBL" id="CAB4321064.1"/>
    </source>
</evidence>
<dbReference type="Proteomes" id="UP000507222">
    <property type="component" value="Unassembled WGS sequence"/>
</dbReference>
<proteinExistence type="predicted"/>
<reference evidence="4" key="1">
    <citation type="journal article" date="2020" name="Genome Biol.">
        <title>Gamete binning: chromosome-level and haplotype-resolved genome assembly enabled by high-throughput single-cell sequencing of gamete genomes.</title>
        <authorList>
            <person name="Campoy J.A."/>
            <person name="Sun H."/>
            <person name="Goel M."/>
            <person name="Jiao W.-B."/>
            <person name="Folz-Donahue K."/>
            <person name="Wang N."/>
            <person name="Rubio M."/>
            <person name="Liu C."/>
            <person name="Kukat C."/>
            <person name="Ruiz D."/>
            <person name="Huettel B."/>
            <person name="Schneeberger K."/>
        </authorList>
    </citation>
    <scope>NUCLEOTIDE SEQUENCE [LARGE SCALE GENOMIC DNA]</scope>
    <source>
        <strain evidence="4">cv. Rojo Pasion</strain>
    </source>
</reference>
<sequence length="63" mass="6771">MGQTSLQLVSGMLRQLRFRNSIGVTALDEALQIVLWLDFAALKGGSKSFNVEKHKAALPVGTG</sequence>
<reference evidence="1 3" key="2">
    <citation type="submission" date="2020-05" db="EMBL/GenBank/DDBJ databases">
        <authorList>
            <person name="Campoy J."/>
            <person name="Schneeberger K."/>
            <person name="Spophaly S."/>
        </authorList>
    </citation>
    <scope>NUCLEOTIDE SEQUENCE [LARGE SCALE GENOMIC DNA]</scope>
    <source>
        <strain evidence="1">PruArmRojPasFocal</strain>
    </source>
</reference>
<evidence type="ECO:0000313" key="3">
    <source>
        <dbReference type="Proteomes" id="UP000507222"/>
    </source>
</evidence>
<dbReference type="Proteomes" id="UP000507245">
    <property type="component" value="Unassembled WGS sequence"/>
</dbReference>
<keyword evidence="4" id="KW-1185">Reference proteome</keyword>
<name>A0A6J5VR18_PRUAR</name>
<dbReference type="EMBL" id="CAEKKB010000008">
    <property type="protein sequence ID" value="CAB4321064.1"/>
    <property type="molecule type" value="Genomic_DNA"/>
</dbReference>
<dbReference type="EMBL" id="CAEKDK010000008">
    <property type="protein sequence ID" value="CAB4290743.1"/>
    <property type="molecule type" value="Genomic_DNA"/>
</dbReference>